<reference evidence="2 3" key="1">
    <citation type="journal article" date="2020" name="Cell">
        <title>Large-Scale Comparative Analyses of Tick Genomes Elucidate Their Genetic Diversity and Vector Capacities.</title>
        <authorList>
            <consortium name="Tick Genome and Microbiome Consortium (TIGMIC)"/>
            <person name="Jia N."/>
            <person name="Wang J."/>
            <person name="Shi W."/>
            <person name="Du L."/>
            <person name="Sun Y."/>
            <person name="Zhan W."/>
            <person name="Jiang J.F."/>
            <person name="Wang Q."/>
            <person name="Zhang B."/>
            <person name="Ji P."/>
            <person name="Bell-Sakyi L."/>
            <person name="Cui X.M."/>
            <person name="Yuan T.T."/>
            <person name="Jiang B.G."/>
            <person name="Yang W.F."/>
            <person name="Lam T.T."/>
            <person name="Chang Q.C."/>
            <person name="Ding S.J."/>
            <person name="Wang X.J."/>
            <person name="Zhu J.G."/>
            <person name="Ruan X.D."/>
            <person name="Zhao L."/>
            <person name="Wei J.T."/>
            <person name="Ye R.Z."/>
            <person name="Que T.C."/>
            <person name="Du C.H."/>
            <person name="Zhou Y.H."/>
            <person name="Cheng J.X."/>
            <person name="Dai P.F."/>
            <person name="Guo W.B."/>
            <person name="Han X.H."/>
            <person name="Huang E.J."/>
            <person name="Li L.F."/>
            <person name="Wei W."/>
            <person name="Gao Y.C."/>
            <person name="Liu J.Z."/>
            <person name="Shao H.Z."/>
            <person name="Wang X."/>
            <person name="Wang C.C."/>
            <person name="Yang T.C."/>
            <person name="Huo Q.B."/>
            <person name="Li W."/>
            <person name="Chen H.Y."/>
            <person name="Chen S.E."/>
            <person name="Zhou L.G."/>
            <person name="Ni X.B."/>
            <person name="Tian J.H."/>
            <person name="Sheng Y."/>
            <person name="Liu T."/>
            <person name="Pan Y.S."/>
            <person name="Xia L.Y."/>
            <person name="Li J."/>
            <person name="Zhao F."/>
            <person name="Cao W.C."/>
        </authorList>
    </citation>
    <scope>NUCLEOTIDE SEQUENCE [LARGE SCALE GENOMIC DNA]</scope>
    <source>
        <strain evidence="2">HaeL-2018</strain>
    </source>
</reference>
<evidence type="ECO:0000313" key="3">
    <source>
        <dbReference type="Proteomes" id="UP000821853"/>
    </source>
</evidence>
<feature type="compositionally biased region" description="Basic and acidic residues" evidence="1">
    <location>
        <begin position="111"/>
        <end position="121"/>
    </location>
</feature>
<sequence>MEWRCRRALWCSSRATPRDTACFMGIVTCHLQAKLASGASPADLLEGRLTWEEFNAGGLKSRARRWAEQPVWHWSGRPPKAGVLALSLLQVKGLSLDRVMPLVERYPTPAREADMEPDKRKFSPTTDQRRLPSAAHPGARPGDLQASWSSRDPSASDNGGLWENSVSRTQRRAARKADGEPASPTSQRQRTELGTYILRFQPMMRCDMTTVDPEELNRAISSFSADAALLRHQILRVSKLSNSTVSTYDPIQAGRIREITELPLQTIKPIPVRVHQVPNEGMSRGIIYRCKPIEPKQKLVKALYANGVEILAARPMGSQGTVLL</sequence>
<protein>
    <submittedName>
        <fullName evidence="2">Uncharacterized protein</fullName>
    </submittedName>
</protein>
<dbReference type="Proteomes" id="UP000821853">
    <property type="component" value="Chromosome 5"/>
</dbReference>
<feature type="compositionally biased region" description="Polar residues" evidence="1">
    <location>
        <begin position="146"/>
        <end position="157"/>
    </location>
</feature>
<name>A0A9J6GIR5_HAELO</name>
<keyword evidence="3" id="KW-1185">Reference proteome</keyword>
<gene>
    <name evidence="2" type="ORF">HPB48_000449</name>
</gene>
<dbReference type="EMBL" id="JABSTR010000007">
    <property type="protein sequence ID" value="KAH9374785.1"/>
    <property type="molecule type" value="Genomic_DNA"/>
</dbReference>
<dbReference type="OrthoDB" id="5963188at2759"/>
<evidence type="ECO:0000256" key="1">
    <source>
        <dbReference type="SAM" id="MobiDB-lite"/>
    </source>
</evidence>
<dbReference type="VEuPathDB" id="VectorBase:HLOH_044721"/>
<comment type="caution">
    <text evidence="2">The sequence shown here is derived from an EMBL/GenBank/DDBJ whole genome shotgun (WGS) entry which is preliminary data.</text>
</comment>
<evidence type="ECO:0000313" key="2">
    <source>
        <dbReference type="EMBL" id="KAH9374785.1"/>
    </source>
</evidence>
<proteinExistence type="predicted"/>
<organism evidence="2 3">
    <name type="scientific">Haemaphysalis longicornis</name>
    <name type="common">Bush tick</name>
    <dbReference type="NCBI Taxonomy" id="44386"/>
    <lineage>
        <taxon>Eukaryota</taxon>
        <taxon>Metazoa</taxon>
        <taxon>Ecdysozoa</taxon>
        <taxon>Arthropoda</taxon>
        <taxon>Chelicerata</taxon>
        <taxon>Arachnida</taxon>
        <taxon>Acari</taxon>
        <taxon>Parasitiformes</taxon>
        <taxon>Ixodida</taxon>
        <taxon>Ixodoidea</taxon>
        <taxon>Ixodidae</taxon>
        <taxon>Haemaphysalinae</taxon>
        <taxon>Haemaphysalis</taxon>
    </lineage>
</organism>
<accession>A0A9J6GIR5</accession>
<feature type="region of interest" description="Disordered" evidence="1">
    <location>
        <begin position="107"/>
        <end position="192"/>
    </location>
</feature>
<dbReference type="AlphaFoldDB" id="A0A9J6GIR5"/>